<organism evidence="1">
    <name type="scientific">Arundo donax</name>
    <name type="common">Giant reed</name>
    <name type="synonym">Donax arundinaceus</name>
    <dbReference type="NCBI Taxonomy" id="35708"/>
    <lineage>
        <taxon>Eukaryota</taxon>
        <taxon>Viridiplantae</taxon>
        <taxon>Streptophyta</taxon>
        <taxon>Embryophyta</taxon>
        <taxon>Tracheophyta</taxon>
        <taxon>Spermatophyta</taxon>
        <taxon>Magnoliopsida</taxon>
        <taxon>Liliopsida</taxon>
        <taxon>Poales</taxon>
        <taxon>Poaceae</taxon>
        <taxon>PACMAD clade</taxon>
        <taxon>Arundinoideae</taxon>
        <taxon>Arundineae</taxon>
        <taxon>Arundo</taxon>
    </lineage>
</organism>
<proteinExistence type="predicted"/>
<dbReference type="AlphaFoldDB" id="A0A0A9E1J8"/>
<reference evidence="1" key="2">
    <citation type="journal article" date="2015" name="Data Brief">
        <title>Shoot transcriptome of the giant reed, Arundo donax.</title>
        <authorList>
            <person name="Barrero R.A."/>
            <person name="Guerrero F.D."/>
            <person name="Moolhuijzen P."/>
            <person name="Goolsby J.A."/>
            <person name="Tidwell J."/>
            <person name="Bellgard S.E."/>
            <person name="Bellgard M.I."/>
        </authorList>
    </citation>
    <scope>NUCLEOTIDE SEQUENCE</scope>
    <source>
        <tissue evidence="1">Shoot tissue taken approximately 20 cm above the soil surface</tissue>
    </source>
</reference>
<reference evidence="1" key="1">
    <citation type="submission" date="2014-09" db="EMBL/GenBank/DDBJ databases">
        <authorList>
            <person name="Magalhaes I.L.F."/>
            <person name="Oliveira U."/>
            <person name="Santos F.R."/>
            <person name="Vidigal T.H.D.A."/>
            <person name="Brescovit A.D."/>
            <person name="Santos A.J."/>
        </authorList>
    </citation>
    <scope>NUCLEOTIDE SEQUENCE</scope>
    <source>
        <tissue evidence="1">Shoot tissue taken approximately 20 cm above the soil surface</tissue>
    </source>
</reference>
<dbReference type="EMBL" id="GBRH01206105">
    <property type="protein sequence ID" value="JAD91790.1"/>
    <property type="molecule type" value="Transcribed_RNA"/>
</dbReference>
<name>A0A0A9E1J8_ARUDO</name>
<sequence>MPCNGTVRVQGSTFVEMISKLLVARRILIKHTVYIWGRPPTKRMLILQYH</sequence>
<evidence type="ECO:0000313" key="1">
    <source>
        <dbReference type="EMBL" id="JAD91790.1"/>
    </source>
</evidence>
<protein>
    <submittedName>
        <fullName evidence="1">Uncharacterized protein</fullName>
    </submittedName>
</protein>
<accession>A0A0A9E1J8</accession>